<evidence type="ECO:0000313" key="3">
    <source>
        <dbReference type="EMBL" id="ORZ18204.1"/>
    </source>
</evidence>
<evidence type="ECO:0000256" key="1">
    <source>
        <dbReference type="SAM" id="MobiDB-lite"/>
    </source>
</evidence>
<dbReference type="RefSeq" id="XP_021881999.1">
    <property type="nucleotide sequence ID" value="XM_022030028.1"/>
</dbReference>
<feature type="transmembrane region" description="Helical" evidence="2">
    <location>
        <begin position="104"/>
        <end position="130"/>
    </location>
</feature>
<organism evidence="3 4">
    <name type="scientific">Lobosporangium transversale</name>
    <dbReference type="NCBI Taxonomy" id="64571"/>
    <lineage>
        <taxon>Eukaryota</taxon>
        <taxon>Fungi</taxon>
        <taxon>Fungi incertae sedis</taxon>
        <taxon>Mucoromycota</taxon>
        <taxon>Mortierellomycotina</taxon>
        <taxon>Mortierellomycetes</taxon>
        <taxon>Mortierellales</taxon>
        <taxon>Mortierellaceae</taxon>
        <taxon>Lobosporangium</taxon>
    </lineage>
</organism>
<gene>
    <name evidence="3" type="ORF">BCR41DRAFT_421476</name>
</gene>
<keyword evidence="2" id="KW-0812">Transmembrane</keyword>
<evidence type="ECO:0000313" key="4">
    <source>
        <dbReference type="Proteomes" id="UP000193648"/>
    </source>
</evidence>
<dbReference type="EMBL" id="MCFF01000015">
    <property type="protein sequence ID" value="ORZ18204.1"/>
    <property type="molecule type" value="Genomic_DNA"/>
</dbReference>
<proteinExistence type="predicted"/>
<dbReference type="GeneID" id="33571871"/>
<feature type="compositionally biased region" description="Polar residues" evidence="1">
    <location>
        <begin position="16"/>
        <end position="27"/>
    </location>
</feature>
<accession>A0A1Y2GTS2</accession>
<feature type="region of interest" description="Disordered" evidence="1">
    <location>
        <begin position="1"/>
        <end position="86"/>
    </location>
</feature>
<reference evidence="3 4" key="1">
    <citation type="submission" date="2016-07" db="EMBL/GenBank/DDBJ databases">
        <title>Pervasive Adenine N6-methylation of Active Genes in Fungi.</title>
        <authorList>
            <consortium name="DOE Joint Genome Institute"/>
            <person name="Mondo S.J."/>
            <person name="Dannebaum R.O."/>
            <person name="Kuo R.C."/>
            <person name="Labutti K."/>
            <person name="Haridas S."/>
            <person name="Kuo A."/>
            <person name="Salamov A."/>
            <person name="Ahrendt S.R."/>
            <person name="Lipzen A."/>
            <person name="Sullivan W."/>
            <person name="Andreopoulos W.B."/>
            <person name="Clum A."/>
            <person name="Lindquist E."/>
            <person name="Daum C."/>
            <person name="Ramamoorthy G.K."/>
            <person name="Gryganskyi A."/>
            <person name="Culley D."/>
            <person name="Magnuson J.K."/>
            <person name="James T.Y."/>
            <person name="O'Malley M.A."/>
            <person name="Stajich J.E."/>
            <person name="Spatafora J.W."/>
            <person name="Visel A."/>
            <person name="Grigoriev I.V."/>
        </authorList>
    </citation>
    <scope>NUCLEOTIDE SEQUENCE [LARGE SCALE GENOMIC DNA]</scope>
    <source>
        <strain evidence="3 4">NRRL 3116</strain>
    </source>
</reference>
<feature type="compositionally biased region" description="Basic and acidic residues" evidence="1">
    <location>
        <begin position="58"/>
        <end position="77"/>
    </location>
</feature>
<name>A0A1Y2GTS2_9FUNG</name>
<keyword evidence="2" id="KW-1133">Transmembrane helix</keyword>
<dbReference type="InParanoid" id="A0A1Y2GTS2"/>
<evidence type="ECO:0008006" key="5">
    <source>
        <dbReference type="Google" id="ProtNLM"/>
    </source>
</evidence>
<evidence type="ECO:0000256" key="2">
    <source>
        <dbReference type="SAM" id="Phobius"/>
    </source>
</evidence>
<dbReference type="AlphaFoldDB" id="A0A1Y2GTS2"/>
<sequence length="419" mass="46061">MQLSNSKVPATHGNREQQQQQDSTIIPVTSGPEGNPPPSYSQDSDSLYPSIPNDETEPLMRRSDPTTRSVPLRDRTEPSFGRKLGDTFREKGRRIKHLMKELRYLCSPYSCTIFGIIAIVVIAVLVVLGVTKAVISKGKETVGTQQEFDPVKYPNFVLKLGHGITGDIVITQAKSSSQRNVLVSSSSYVSTLELSNQLSTSSGLDSAALRAEFKVAFQMSDADIDRALQSGTEAQVKVKVEIPYHRLQYQSIEIDNAYDGKIYVDLDKTALQGDLIIRSKLGDVLVKNAKVNHELRLDAPHGHLKVSSATVEGVVKARALRDIDMQLSTSWNPSLDVQVTSETGQALLDLPNQFYGHFSVVATSSVRPVMDAPEKFTIFQTSNDHKIEGFVSLNGIEPAPLPRVEIKGSAAMLKLRGWD</sequence>
<keyword evidence="4" id="KW-1185">Reference proteome</keyword>
<dbReference type="Proteomes" id="UP000193648">
    <property type="component" value="Unassembled WGS sequence"/>
</dbReference>
<protein>
    <recommendedName>
        <fullName evidence="5">Adhesin domain-containing protein</fullName>
    </recommendedName>
</protein>
<dbReference type="OrthoDB" id="2404401at2759"/>
<keyword evidence="2" id="KW-0472">Membrane</keyword>
<comment type="caution">
    <text evidence="3">The sequence shown here is derived from an EMBL/GenBank/DDBJ whole genome shotgun (WGS) entry which is preliminary data.</text>
</comment>